<comment type="caution">
    <text evidence="1">The sequence shown here is derived from an EMBL/GenBank/DDBJ whole genome shotgun (WGS) entry which is preliminary data.</text>
</comment>
<accession>A0A7W9J4H7</accession>
<evidence type="ECO:0000313" key="2">
    <source>
        <dbReference type="Proteomes" id="UP000549971"/>
    </source>
</evidence>
<dbReference type="Gene3D" id="3.90.550.10">
    <property type="entry name" value="Spore Coat Polysaccharide Biosynthesis Protein SpsA, Chain A"/>
    <property type="match status" value="1"/>
</dbReference>
<dbReference type="AlphaFoldDB" id="A0A7W9J4H7"/>
<name>A0A7W9J4H7_9ACTN</name>
<gene>
    <name evidence="1" type="ORF">HDA39_002200</name>
</gene>
<dbReference type="InterPro" id="IPR029044">
    <property type="entry name" value="Nucleotide-diphossugar_trans"/>
</dbReference>
<dbReference type="RefSeq" id="WP_184795113.1">
    <property type="nucleotide sequence ID" value="NZ_JACHMY010000001.1"/>
</dbReference>
<evidence type="ECO:0000313" key="1">
    <source>
        <dbReference type="EMBL" id="MBB5835466.1"/>
    </source>
</evidence>
<protein>
    <submittedName>
        <fullName evidence="1">Uncharacterized protein</fullName>
    </submittedName>
</protein>
<reference evidence="1 2" key="1">
    <citation type="submission" date="2020-08" db="EMBL/GenBank/DDBJ databases">
        <title>Sequencing the genomes of 1000 actinobacteria strains.</title>
        <authorList>
            <person name="Klenk H.-P."/>
        </authorList>
    </citation>
    <scope>NUCLEOTIDE SEQUENCE [LARGE SCALE GENOMIC DNA]</scope>
    <source>
        <strain evidence="1 2">DSM 28967</strain>
    </source>
</reference>
<dbReference type="EMBL" id="JACHMY010000001">
    <property type="protein sequence ID" value="MBB5835466.1"/>
    <property type="molecule type" value="Genomic_DNA"/>
</dbReference>
<dbReference type="SUPFAM" id="SSF53448">
    <property type="entry name" value="Nucleotide-diphospho-sugar transferases"/>
    <property type="match status" value="1"/>
</dbReference>
<dbReference type="Proteomes" id="UP000549971">
    <property type="component" value="Unassembled WGS sequence"/>
</dbReference>
<sequence length="66" mass="7024">MSHDHVHGANFGVRGSAFLAVGGYRPIATGEDRDLWFRLLDAGFRGVQPLNLTVRTSRGAGAGWAG</sequence>
<organism evidence="1 2">
    <name type="scientific">Kribbella italica</name>
    <dbReference type="NCBI Taxonomy" id="1540520"/>
    <lineage>
        <taxon>Bacteria</taxon>
        <taxon>Bacillati</taxon>
        <taxon>Actinomycetota</taxon>
        <taxon>Actinomycetes</taxon>
        <taxon>Propionibacteriales</taxon>
        <taxon>Kribbellaceae</taxon>
        <taxon>Kribbella</taxon>
    </lineage>
</organism>
<proteinExistence type="predicted"/>
<keyword evidence="2" id="KW-1185">Reference proteome</keyword>